<accession>A0A9P4GMW9</accession>
<protein>
    <submittedName>
        <fullName evidence="2">Uncharacterized protein</fullName>
    </submittedName>
</protein>
<feature type="chain" id="PRO_5040143995" evidence="1">
    <location>
        <begin position="18"/>
        <end position="65"/>
    </location>
</feature>
<dbReference type="OrthoDB" id="4837440at2759"/>
<feature type="signal peptide" evidence="1">
    <location>
        <begin position="1"/>
        <end position="17"/>
    </location>
</feature>
<dbReference type="RefSeq" id="XP_040790690.1">
    <property type="nucleotide sequence ID" value="XM_040928418.1"/>
</dbReference>
<evidence type="ECO:0000256" key="1">
    <source>
        <dbReference type="SAM" id="SignalP"/>
    </source>
</evidence>
<name>A0A9P4GMW9_9PLEO</name>
<evidence type="ECO:0000313" key="3">
    <source>
        <dbReference type="Proteomes" id="UP000800039"/>
    </source>
</evidence>
<comment type="caution">
    <text evidence="2">The sequence shown here is derived from an EMBL/GenBank/DDBJ whole genome shotgun (WGS) entry which is preliminary data.</text>
</comment>
<keyword evidence="1" id="KW-0732">Signal</keyword>
<dbReference type="AlphaFoldDB" id="A0A9P4GMW9"/>
<dbReference type="Proteomes" id="UP000800039">
    <property type="component" value="Unassembled WGS sequence"/>
</dbReference>
<organism evidence="2 3">
    <name type="scientific">Cucurbitaria berberidis CBS 394.84</name>
    <dbReference type="NCBI Taxonomy" id="1168544"/>
    <lineage>
        <taxon>Eukaryota</taxon>
        <taxon>Fungi</taxon>
        <taxon>Dikarya</taxon>
        <taxon>Ascomycota</taxon>
        <taxon>Pezizomycotina</taxon>
        <taxon>Dothideomycetes</taxon>
        <taxon>Pleosporomycetidae</taxon>
        <taxon>Pleosporales</taxon>
        <taxon>Pleosporineae</taxon>
        <taxon>Cucurbitariaceae</taxon>
        <taxon>Cucurbitaria</taxon>
    </lineage>
</organism>
<sequence length="65" mass="6713">MRLSIIVAALITSLATAMPDPLPQGYTGPCSVDNCGVKGLKCRSLCVGWPSTDLALRKGCTCSNG</sequence>
<evidence type="ECO:0000313" key="2">
    <source>
        <dbReference type="EMBL" id="KAF1848127.1"/>
    </source>
</evidence>
<proteinExistence type="predicted"/>
<dbReference type="GeneID" id="63845671"/>
<reference evidence="2" key="1">
    <citation type="submission" date="2020-01" db="EMBL/GenBank/DDBJ databases">
        <authorList>
            <consortium name="DOE Joint Genome Institute"/>
            <person name="Haridas S."/>
            <person name="Albert R."/>
            <person name="Binder M."/>
            <person name="Bloem J."/>
            <person name="Labutti K."/>
            <person name="Salamov A."/>
            <person name="Andreopoulos B."/>
            <person name="Baker S.E."/>
            <person name="Barry K."/>
            <person name="Bills G."/>
            <person name="Bluhm B.H."/>
            <person name="Cannon C."/>
            <person name="Castanera R."/>
            <person name="Culley D.E."/>
            <person name="Daum C."/>
            <person name="Ezra D."/>
            <person name="Gonzalez J.B."/>
            <person name="Henrissat B."/>
            <person name="Kuo A."/>
            <person name="Liang C."/>
            <person name="Lipzen A."/>
            <person name="Lutzoni F."/>
            <person name="Magnuson J."/>
            <person name="Mondo S."/>
            <person name="Nolan M."/>
            <person name="Ohm R."/>
            <person name="Pangilinan J."/>
            <person name="Park H.-J."/>
            <person name="Ramirez L."/>
            <person name="Alfaro M."/>
            <person name="Sun H."/>
            <person name="Tritt A."/>
            <person name="Yoshinaga Y."/>
            <person name="Zwiers L.-H."/>
            <person name="Turgeon B.G."/>
            <person name="Goodwin S.B."/>
            <person name="Spatafora J.W."/>
            <person name="Crous P.W."/>
            <person name="Grigoriev I.V."/>
        </authorList>
    </citation>
    <scope>NUCLEOTIDE SEQUENCE</scope>
    <source>
        <strain evidence="2">CBS 394.84</strain>
    </source>
</reference>
<dbReference type="EMBL" id="ML976615">
    <property type="protein sequence ID" value="KAF1848127.1"/>
    <property type="molecule type" value="Genomic_DNA"/>
</dbReference>
<gene>
    <name evidence="2" type="ORF">K460DRAFT_280597</name>
</gene>
<keyword evidence="3" id="KW-1185">Reference proteome</keyword>